<evidence type="ECO:0000256" key="2">
    <source>
        <dbReference type="SAM" id="MobiDB-lite"/>
    </source>
</evidence>
<feature type="transmembrane region" description="Helical" evidence="3">
    <location>
        <begin position="372"/>
        <end position="391"/>
    </location>
</feature>
<feature type="transmembrane region" description="Helical" evidence="3">
    <location>
        <begin position="434"/>
        <end position="455"/>
    </location>
</feature>
<gene>
    <name evidence="5" type="ORF">SEMRO_1807_G298960.1</name>
</gene>
<dbReference type="PROSITE" id="PS50156">
    <property type="entry name" value="SSD"/>
    <property type="match status" value="1"/>
</dbReference>
<dbReference type="SUPFAM" id="SSF82866">
    <property type="entry name" value="Multidrug efflux transporter AcrB transmembrane domain"/>
    <property type="match status" value="2"/>
</dbReference>
<evidence type="ECO:0000313" key="6">
    <source>
        <dbReference type="Proteomes" id="UP001153069"/>
    </source>
</evidence>
<sequence>MTSSPCGMLECFANKAESTDSGIAVDIPNKDKNVLDDDTLVDETTDTGIGEIDSVIRSPSSGGGLTQLSVKSHGAKPANGEALQGFENELSENAAPKRNRNPIFPLWSQFTSIFHSMIQSFVVSVAVASARRPKITILSVTMISFGLLAAGWFTNFNINTDEQEIYAPFKSRTKTHSEWINNESGFPGNARVFTVSLHADGDNVLGSDYIRQVFQVVDSVRAIEGYDHVCSQGDYVNFDGDVTCKIASVSRFFKHDIDVFEEVYEEGGEEAITKVISADTYENLTPVDTDMILGNYVDDPDTGLIESVDSYLVFFFLANKDKEGLEKLEGLMMDKMAQMQVEWDNDASPLKLEYFAMRSYSDEFQRAIEKDLYLLPIVFFLMSGFTCLVFFRCDRVQSRSLLGIGSVVTILLAIMSSFGILFMIGVPFTSMTQILPFVVFGVGLDDAFIITGAYFRTDPDKEPEERIREAMEEVGLSISVTTITTMVAFMLGLLSTIPAIYWLNLYAFPTIAVDFLFQITFFVALIVLDERRIQANRMDCCTCITSKKVSEDWESDIAAPNQTRTRKTVSERFMAWYARKLLRPWVKFVVVVLFLGYAGFCSYTTTKLTQEFDFADLLPADSYVKDFLYSIETYTTRVLGVGIYFRGDHDQMDPDMQRQMKNYVDELSALPQFIDDPPFCWFRDFEEFMNSSLAKGVGLENMTYTEQLDYAFSVPAIKETYGKHVVRNESGAITASRCFTYAENVDLKVVKDQIGILQAQREVTARQPINQGTKDWSFFTFDRVYFIWEFYAVAVEELIYTTISGVAAVCAVGFLFFPHWTGIFFVGPLIAMLYINLLGTLQWAGLHINAVTYICLVISIGLMVDFIVHVLLRYYESSKRTREDRVRDTLETMGASILVGGLSTSLGVLPLALSTSNILSTVFISFFAMIALGVTHGLVFLPVLLSICGPTGTMDSVDIIEEGDLVLKPQSGSDTDQSDDDSDKTTGFNVKAQSSYNSEPSHHEVLHSSRTMREESLEVVQWSTTMAWI</sequence>
<dbReference type="PANTHER" id="PTHR10796">
    <property type="entry name" value="PATCHED-RELATED"/>
    <property type="match status" value="1"/>
</dbReference>
<keyword evidence="3" id="KW-0812">Transmembrane</keyword>
<comment type="similarity">
    <text evidence="1">Belongs to the patched family.</text>
</comment>
<dbReference type="EMBL" id="CAICTM010001805">
    <property type="protein sequence ID" value="CAB9526306.1"/>
    <property type="molecule type" value="Genomic_DNA"/>
</dbReference>
<accession>A0A9N8EVG9</accession>
<protein>
    <submittedName>
        <fullName evidence="5">Pick type protein homolog 1B</fullName>
    </submittedName>
</protein>
<feature type="compositionally biased region" description="Basic and acidic residues" evidence="2">
    <location>
        <begin position="1000"/>
        <end position="1010"/>
    </location>
</feature>
<dbReference type="GO" id="GO:0022857">
    <property type="term" value="F:transmembrane transporter activity"/>
    <property type="evidence" value="ECO:0007669"/>
    <property type="project" value="InterPro"/>
</dbReference>
<dbReference type="Gene3D" id="1.20.1640.10">
    <property type="entry name" value="Multidrug efflux transporter AcrB transmembrane domain"/>
    <property type="match status" value="2"/>
</dbReference>
<dbReference type="Proteomes" id="UP001153069">
    <property type="component" value="Unassembled WGS sequence"/>
</dbReference>
<feature type="transmembrane region" description="Helical" evidence="3">
    <location>
        <begin position="824"/>
        <end position="844"/>
    </location>
</feature>
<name>A0A9N8EVG9_9STRA</name>
<organism evidence="5 6">
    <name type="scientific">Seminavis robusta</name>
    <dbReference type="NCBI Taxonomy" id="568900"/>
    <lineage>
        <taxon>Eukaryota</taxon>
        <taxon>Sar</taxon>
        <taxon>Stramenopiles</taxon>
        <taxon>Ochrophyta</taxon>
        <taxon>Bacillariophyta</taxon>
        <taxon>Bacillariophyceae</taxon>
        <taxon>Bacillariophycidae</taxon>
        <taxon>Naviculales</taxon>
        <taxon>Naviculaceae</taxon>
        <taxon>Seminavis</taxon>
    </lineage>
</organism>
<evidence type="ECO:0000313" key="5">
    <source>
        <dbReference type="EMBL" id="CAB9526306.1"/>
    </source>
</evidence>
<dbReference type="PRINTS" id="PR00702">
    <property type="entry name" value="ACRIFLAVINRP"/>
</dbReference>
<evidence type="ECO:0000259" key="4">
    <source>
        <dbReference type="PROSITE" id="PS50156"/>
    </source>
</evidence>
<proteinExistence type="inferred from homology"/>
<feature type="transmembrane region" description="Helical" evidence="3">
    <location>
        <begin position="476"/>
        <end position="500"/>
    </location>
</feature>
<evidence type="ECO:0000256" key="1">
    <source>
        <dbReference type="ARBA" id="ARBA00005585"/>
    </source>
</evidence>
<dbReference type="InterPro" id="IPR053958">
    <property type="entry name" value="HMGCR/SNAP/NPC1-like_SSD"/>
</dbReference>
<dbReference type="GO" id="GO:0016020">
    <property type="term" value="C:membrane"/>
    <property type="evidence" value="ECO:0007669"/>
    <property type="project" value="InterPro"/>
</dbReference>
<keyword evidence="6" id="KW-1185">Reference proteome</keyword>
<feature type="domain" description="SSD" evidence="4">
    <location>
        <begin position="371"/>
        <end position="528"/>
    </location>
</feature>
<dbReference type="InterPro" id="IPR001036">
    <property type="entry name" value="Acrflvin-R"/>
</dbReference>
<dbReference type="InterPro" id="IPR000731">
    <property type="entry name" value="SSD"/>
</dbReference>
<dbReference type="AlphaFoldDB" id="A0A9N8EVG9"/>
<dbReference type="PANTHER" id="PTHR10796:SF92">
    <property type="entry name" value="PATCHED-RELATED, ISOFORM A"/>
    <property type="match status" value="1"/>
</dbReference>
<feature type="transmembrane region" description="Helical" evidence="3">
    <location>
        <begin position="506"/>
        <end position="528"/>
    </location>
</feature>
<feature type="transmembrane region" description="Helical" evidence="3">
    <location>
        <begin position="918"/>
        <end position="945"/>
    </location>
</feature>
<keyword evidence="3" id="KW-1133">Transmembrane helix</keyword>
<feature type="transmembrane region" description="Helical" evidence="3">
    <location>
        <begin position="798"/>
        <end position="817"/>
    </location>
</feature>
<keyword evidence="3" id="KW-0472">Membrane</keyword>
<feature type="transmembrane region" description="Helical" evidence="3">
    <location>
        <begin position="893"/>
        <end position="912"/>
    </location>
</feature>
<dbReference type="OrthoDB" id="190529at2759"/>
<dbReference type="Pfam" id="PF12349">
    <property type="entry name" value="Sterol-sensing"/>
    <property type="match status" value="1"/>
</dbReference>
<feature type="transmembrane region" description="Helical" evidence="3">
    <location>
        <begin position="581"/>
        <end position="600"/>
    </location>
</feature>
<comment type="caution">
    <text evidence="5">The sequence shown here is derived from an EMBL/GenBank/DDBJ whole genome shotgun (WGS) entry which is preliminary data.</text>
</comment>
<reference evidence="5" key="1">
    <citation type="submission" date="2020-06" db="EMBL/GenBank/DDBJ databases">
        <authorList>
            <consortium name="Plant Systems Biology data submission"/>
        </authorList>
    </citation>
    <scope>NUCLEOTIDE SEQUENCE</scope>
    <source>
        <strain evidence="5">D6</strain>
    </source>
</reference>
<feature type="transmembrane region" description="Helical" evidence="3">
    <location>
        <begin position="403"/>
        <end position="428"/>
    </location>
</feature>
<dbReference type="InterPro" id="IPR051697">
    <property type="entry name" value="Patched_domain-protein"/>
</dbReference>
<evidence type="ECO:0000256" key="3">
    <source>
        <dbReference type="SAM" id="Phobius"/>
    </source>
</evidence>
<feature type="transmembrane region" description="Helical" evidence="3">
    <location>
        <begin position="850"/>
        <end position="872"/>
    </location>
</feature>
<feature type="region of interest" description="Disordered" evidence="2">
    <location>
        <begin position="968"/>
        <end position="1010"/>
    </location>
</feature>